<keyword evidence="4" id="KW-1185">Reference proteome</keyword>
<comment type="caution">
    <text evidence="3">The sequence shown here is derived from an EMBL/GenBank/DDBJ whole genome shotgun (WGS) entry which is preliminary data.</text>
</comment>
<evidence type="ECO:0000313" key="3">
    <source>
        <dbReference type="EMBL" id="TVY73573.1"/>
    </source>
</evidence>
<feature type="domain" description="2EXR" evidence="2">
    <location>
        <begin position="58"/>
        <end position="158"/>
    </location>
</feature>
<gene>
    <name evidence="3" type="ORF">LSUE1_G008682</name>
</gene>
<evidence type="ECO:0000256" key="1">
    <source>
        <dbReference type="SAM" id="MobiDB-lite"/>
    </source>
</evidence>
<feature type="region of interest" description="Disordered" evidence="1">
    <location>
        <begin position="1"/>
        <end position="52"/>
    </location>
</feature>
<proteinExistence type="predicted"/>
<reference evidence="3 4" key="1">
    <citation type="submission" date="2018-05" db="EMBL/GenBank/DDBJ databases">
        <title>Genome sequencing and assembly of the regulated plant pathogen Lachnellula willkommii and related sister species for the development of diagnostic species identification markers.</title>
        <authorList>
            <person name="Giroux E."/>
            <person name="Bilodeau G."/>
        </authorList>
    </citation>
    <scope>NUCLEOTIDE SEQUENCE [LARGE SCALE GENOMIC DNA]</scope>
    <source>
        <strain evidence="3 4">CBS 268.59</strain>
    </source>
</reference>
<feature type="compositionally biased region" description="Basic residues" evidence="1">
    <location>
        <begin position="27"/>
        <end position="41"/>
    </location>
</feature>
<protein>
    <recommendedName>
        <fullName evidence="2">2EXR domain-containing protein</fullName>
    </recommendedName>
</protein>
<dbReference type="PANTHER" id="PTHR35910:SF6">
    <property type="entry name" value="2EXR DOMAIN-CONTAINING PROTEIN"/>
    <property type="match status" value="1"/>
</dbReference>
<dbReference type="Proteomes" id="UP000469558">
    <property type="component" value="Unassembled WGS sequence"/>
</dbReference>
<evidence type="ECO:0000313" key="4">
    <source>
        <dbReference type="Proteomes" id="UP000469558"/>
    </source>
</evidence>
<accession>A0A8T9C5W2</accession>
<dbReference type="OrthoDB" id="3513892at2759"/>
<dbReference type="Pfam" id="PF20150">
    <property type="entry name" value="2EXR"/>
    <property type="match status" value="1"/>
</dbReference>
<feature type="compositionally biased region" description="Basic and acidic residues" evidence="1">
    <location>
        <begin position="1"/>
        <end position="10"/>
    </location>
</feature>
<dbReference type="EMBL" id="QGMK01001042">
    <property type="protein sequence ID" value="TVY73573.1"/>
    <property type="molecule type" value="Genomic_DNA"/>
</dbReference>
<evidence type="ECO:0000259" key="2">
    <source>
        <dbReference type="Pfam" id="PF20150"/>
    </source>
</evidence>
<sequence>MSSPQRDVRRVAVKNAIPKRGVSMKAPPKKSPAKAPRKAKAKPALAAPPPAANASATFHRFGDLPVEIRLLIWGYAAPGPATVIERPGQKTKSRYTYRRNPPAVLHACRESRFEFLDADESPAALARRRKEHPVYKLQFEVERMRCSPTFFDVETDMLYGLSYNGKHGVMRGDMTQLDYTHGGIAELSIAQELQHLGINGSHVWLGHPGSAAFFRTRFPKLKSLTLVLEGYTHVFSSFPYLGGALLPEKNGEMDILSMRPGARFDVMAWKAEFEDQFVREKMQNAPEWTPPVLVMRFMEHFLADPNAGRRLD</sequence>
<dbReference type="InterPro" id="IPR045518">
    <property type="entry name" value="2EXR"/>
</dbReference>
<organism evidence="3 4">
    <name type="scientific">Lachnellula suecica</name>
    <dbReference type="NCBI Taxonomy" id="602035"/>
    <lineage>
        <taxon>Eukaryota</taxon>
        <taxon>Fungi</taxon>
        <taxon>Dikarya</taxon>
        <taxon>Ascomycota</taxon>
        <taxon>Pezizomycotina</taxon>
        <taxon>Leotiomycetes</taxon>
        <taxon>Helotiales</taxon>
        <taxon>Lachnaceae</taxon>
        <taxon>Lachnellula</taxon>
    </lineage>
</organism>
<name>A0A8T9C5W2_9HELO</name>
<dbReference type="PANTHER" id="PTHR35910">
    <property type="entry name" value="2EXR DOMAIN-CONTAINING PROTEIN"/>
    <property type="match status" value="1"/>
</dbReference>
<dbReference type="AlphaFoldDB" id="A0A8T9C5W2"/>